<dbReference type="EC" id="2.4.-.-" evidence="5"/>
<dbReference type="InterPro" id="IPR028098">
    <property type="entry name" value="Glyco_trans_4-like_N"/>
</dbReference>
<keyword evidence="1 5" id="KW-0328">Glycosyltransferase</keyword>
<dbReference type="Pfam" id="PF00534">
    <property type="entry name" value="Glycos_transf_1"/>
    <property type="match status" value="1"/>
</dbReference>
<dbReference type="SUPFAM" id="SSF53756">
    <property type="entry name" value="UDP-Glycosyltransferase/glycogen phosphorylase"/>
    <property type="match status" value="1"/>
</dbReference>
<name>A0ABV2TGW5_9RHOO</name>
<feature type="domain" description="Glycosyltransferase subfamily 4-like N-terminal" evidence="4">
    <location>
        <begin position="11"/>
        <end position="170"/>
    </location>
</feature>
<accession>A0ABV2TGW5</accession>
<dbReference type="GO" id="GO:0016757">
    <property type="term" value="F:glycosyltransferase activity"/>
    <property type="evidence" value="ECO:0007669"/>
    <property type="project" value="UniProtKB-KW"/>
</dbReference>
<evidence type="ECO:0000256" key="2">
    <source>
        <dbReference type="ARBA" id="ARBA00022679"/>
    </source>
</evidence>
<evidence type="ECO:0000259" key="3">
    <source>
        <dbReference type="Pfam" id="PF00534"/>
    </source>
</evidence>
<dbReference type="PANTHER" id="PTHR12526:SF510">
    <property type="entry name" value="D-INOSITOL 3-PHOSPHATE GLYCOSYLTRANSFERASE"/>
    <property type="match status" value="1"/>
</dbReference>
<dbReference type="Proteomes" id="UP001549691">
    <property type="component" value="Unassembled WGS sequence"/>
</dbReference>
<keyword evidence="6" id="KW-1185">Reference proteome</keyword>
<feature type="domain" description="Glycosyl transferase family 1" evidence="3">
    <location>
        <begin position="195"/>
        <end position="328"/>
    </location>
</feature>
<sequence length="363" mass="40363">MLFVIPSLHGGGAERVMLILLQHFDRTRIRPVLAVVDMRDAAYRDAVPADVELIDLGCTRVLAALPKIIRLLWARRPELLFSTLGHLNLALSLMRVFFPRGLRHVARETMVVSEYLREFRRPRLWAALYRHAYRRVDRLVCQSYDMRDDLVAHFGFPLNKTRVIRNPLALETIRARGAEALPAEFAACVPGRLRFVAAGRLVAQKGFDLLVAAVAQCPALDLQLDILGEGPERERLQAQIDAAGQGGRIYLRGFQSNPYAWFAAADGFVLSSRYEGFSNVVLESLACGTPVIATPCLGGVREALADVLACEIAEAISAEALAAALRCWAARRPARVLPDVVAPYAVERIVRLYEELLLEEVDE</sequence>
<evidence type="ECO:0000259" key="4">
    <source>
        <dbReference type="Pfam" id="PF13439"/>
    </source>
</evidence>
<dbReference type="Pfam" id="PF13439">
    <property type="entry name" value="Glyco_transf_4"/>
    <property type="match status" value="1"/>
</dbReference>
<dbReference type="EMBL" id="JBEWZI010000002">
    <property type="protein sequence ID" value="MET7013160.1"/>
    <property type="molecule type" value="Genomic_DNA"/>
</dbReference>
<dbReference type="Gene3D" id="3.40.50.2000">
    <property type="entry name" value="Glycogen Phosphorylase B"/>
    <property type="match status" value="2"/>
</dbReference>
<proteinExistence type="predicted"/>
<evidence type="ECO:0000313" key="5">
    <source>
        <dbReference type="EMBL" id="MET7013160.1"/>
    </source>
</evidence>
<organism evidence="5 6">
    <name type="scientific">Uliginosibacterium flavum</name>
    <dbReference type="NCBI Taxonomy" id="1396831"/>
    <lineage>
        <taxon>Bacteria</taxon>
        <taxon>Pseudomonadati</taxon>
        <taxon>Pseudomonadota</taxon>
        <taxon>Betaproteobacteria</taxon>
        <taxon>Rhodocyclales</taxon>
        <taxon>Zoogloeaceae</taxon>
        <taxon>Uliginosibacterium</taxon>
    </lineage>
</organism>
<evidence type="ECO:0000313" key="6">
    <source>
        <dbReference type="Proteomes" id="UP001549691"/>
    </source>
</evidence>
<evidence type="ECO:0000256" key="1">
    <source>
        <dbReference type="ARBA" id="ARBA00022676"/>
    </source>
</evidence>
<dbReference type="PANTHER" id="PTHR12526">
    <property type="entry name" value="GLYCOSYLTRANSFERASE"/>
    <property type="match status" value="1"/>
</dbReference>
<gene>
    <name evidence="5" type="ORF">ABXR19_03095</name>
</gene>
<comment type="caution">
    <text evidence="5">The sequence shown here is derived from an EMBL/GenBank/DDBJ whole genome shotgun (WGS) entry which is preliminary data.</text>
</comment>
<reference evidence="5 6" key="1">
    <citation type="submission" date="2024-07" db="EMBL/GenBank/DDBJ databases">
        <title>Uliginosibacterium flavum JJ3220;KACC:17644.</title>
        <authorList>
            <person name="Kim M.K."/>
        </authorList>
    </citation>
    <scope>NUCLEOTIDE SEQUENCE [LARGE SCALE GENOMIC DNA]</scope>
    <source>
        <strain evidence="5 6">KACC:17644</strain>
    </source>
</reference>
<dbReference type="InterPro" id="IPR001296">
    <property type="entry name" value="Glyco_trans_1"/>
</dbReference>
<keyword evidence="2 5" id="KW-0808">Transferase</keyword>
<dbReference type="RefSeq" id="WP_354599669.1">
    <property type="nucleotide sequence ID" value="NZ_JBEWZI010000002.1"/>
</dbReference>
<dbReference type="CDD" id="cd03811">
    <property type="entry name" value="GT4_GT28_WabH-like"/>
    <property type="match status" value="1"/>
</dbReference>
<protein>
    <submittedName>
        <fullName evidence="5">Glycosyltransferase</fullName>
        <ecNumber evidence="5">2.4.-.-</ecNumber>
    </submittedName>
</protein>